<dbReference type="AlphaFoldDB" id="A0A671VQK9"/>
<reference evidence="1" key="3">
    <citation type="submission" date="2025-09" db="UniProtKB">
        <authorList>
            <consortium name="Ensembl"/>
        </authorList>
    </citation>
    <scope>IDENTIFICATION</scope>
</reference>
<keyword evidence="2" id="KW-1185">Reference proteome</keyword>
<evidence type="ECO:0000313" key="1">
    <source>
        <dbReference type="Ensembl" id="ENSSAUP00010026846.1"/>
    </source>
</evidence>
<name>A0A671VQK9_SPAAU</name>
<organism evidence="1 2">
    <name type="scientific">Sparus aurata</name>
    <name type="common">Gilthead sea bream</name>
    <dbReference type="NCBI Taxonomy" id="8175"/>
    <lineage>
        <taxon>Eukaryota</taxon>
        <taxon>Metazoa</taxon>
        <taxon>Chordata</taxon>
        <taxon>Craniata</taxon>
        <taxon>Vertebrata</taxon>
        <taxon>Euteleostomi</taxon>
        <taxon>Actinopterygii</taxon>
        <taxon>Neopterygii</taxon>
        <taxon>Teleostei</taxon>
        <taxon>Neoteleostei</taxon>
        <taxon>Acanthomorphata</taxon>
        <taxon>Eupercaria</taxon>
        <taxon>Spariformes</taxon>
        <taxon>Sparidae</taxon>
        <taxon>Sparus</taxon>
    </lineage>
</organism>
<reference evidence="1" key="2">
    <citation type="submission" date="2025-08" db="UniProtKB">
        <authorList>
            <consortium name="Ensembl"/>
        </authorList>
    </citation>
    <scope>IDENTIFICATION</scope>
</reference>
<proteinExistence type="predicted"/>
<evidence type="ECO:0000313" key="2">
    <source>
        <dbReference type="Proteomes" id="UP000472265"/>
    </source>
</evidence>
<accession>A0A671VQK9</accession>
<protein>
    <submittedName>
        <fullName evidence="1">Uncharacterized protein</fullName>
    </submittedName>
</protein>
<dbReference type="InParanoid" id="A0A671VQK9"/>
<dbReference type="Ensembl" id="ENSSAUT00010028339.1">
    <property type="protein sequence ID" value="ENSSAUP00010026846.1"/>
    <property type="gene ID" value="ENSSAUG00010011639.1"/>
</dbReference>
<sequence length="99" mass="11545">AASSYRSFEEDSVGCHSSPMLQYYSITCNEKCLYVLPDEQSRQRRQEGFRKSSYFLNYIKAQWITDYSPLREVGRHQQLVSRLLLCYFKGGSCLNLEAV</sequence>
<dbReference type="Proteomes" id="UP000472265">
    <property type="component" value="Chromosome 17"/>
</dbReference>
<reference evidence="1" key="1">
    <citation type="submission" date="2021-04" db="EMBL/GenBank/DDBJ databases">
        <authorList>
            <consortium name="Wellcome Sanger Institute Data Sharing"/>
        </authorList>
    </citation>
    <scope>NUCLEOTIDE SEQUENCE [LARGE SCALE GENOMIC DNA]</scope>
</reference>